<dbReference type="EMBL" id="SNRW01003139">
    <property type="protein sequence ID" value="KAA6390695.1"/>
    <property type="molecule type" value="Genomic_DNA"/>
</dbReference>
<dbReference type="AlphaFoldDB" id="A0A5J4W7L4"/>
<dbReference type="Proteomes" id="UP000324800">
    <property type="component" value="Unassembled WGS sequence"/>
</dbReference>
<sequence length="147" mass="16765">MPMWNTGKSKLLLLMAKYLILNMEIINLEFQHLLILLEMEKSGQVFGSYAALEGGHTQLGLGLITGGFPKRVSLLKRRLKNRENEIKMKNNKSDQITIIKDMQNNSCYSDQDNEADQQIPQDWLGGVEIQLEVDQRNGIIINLLSFC</sequence>
<organism evidence="1 2">
    <name type="scientific">Streblomastix strix</name>
    <dbReference type="NCBI Taxonomy" id="222440"/>
    <lineage>
        <taxon>Eukaryota</taxon>
        <taxon>Metamonada</taxon>
        <taxon>Preaxostyla</taxon>
        <taxon>Oxymonadida</taxon>
        <taxon>Streblomastigidae</taxon>
        <taxon>Streblomastix</taxon>
    </lineage>
</organism>
<proteinExistence type="predicted"/>
<name>A0A5J4W7L4_9EUKA</name>
<comment type="caution">
    <text evidence="1">The sequence shown here is derived from an EMBL/GenBank/DDBJ whole genome shotgun (WGS) entry which is preliminary data.</text>
</comment>
<gene>
    <name evidence="1" type="ORF">EZS28_013781</name>
</gene>
<evidence type="ECO:0000313" key="2">
    <source>
        <dbReference type="Proteomes" id="UP000324800"/>
    </source>
</evidence>
<protein>
    <submittedName>
        <fullName evidence="1">Uncharacterized protein</fullName>
    </submittedName>
</protein>
<evidence type="ECO:0000313" key="1">
    <source>
        <dbReference type="EMBL" id="KAA6390695.1"/>
    </source>
</evidence>
<reference evidence="1 2" key="1">
    <citation type="submission" date="2019-03" db="EMBL/GenBank/DDBJ databases">
        <title>Single cell metagenomics reveals metabolic interactions within the superorganism composed of flagellate Streblomastix strix and complex community of Bacteroidetes bacteria on its surface.</title>
        <authorList>
            <person name="Treitli S.C."/>
            <person name="Kolisko M."/>
            <person name="Husnik F."/>
            <person name="Keeling P."/>
            <person name="Hampl V."/>
        </authorList>
    </citation>
    <scope>NUCLEOTIDE SEQUENCE [LARGE SCALE GENOMIC DNA]</scope>
    <source>
        <strain evidence="1">ST1C</strain>
    </source>
</reference>
<accession>A0A5J4W7L4</accession>